<protein>
    <recommendedName>
        <fullName evidence="4">NEDD8-activating enzyme E1 regulatory subunit</fullName>
    </recommendedName>
</protein>
<dbReference type="EMBL" id="KB822719">
    <property type="protein sequence ID" value="ETN41877.1"/>
    <property type="molecule type" value="Genomic_DNA"/>
</dbReference>
<dbReference type="VEuPathDB" id="FungiDB:HMPREF1541_03816"/>
<dbReference type="GO" id="GO:0005737">
    <property type="term" value="C:cytoplasm"/>
    <property type="evidence" value="ECO:0007669"/>
    <property type="project" value="TreeGrafter"/>
</dbReference>
<dbReference type="OrthoDB" id="1708823at2759"/>
<dbReference type="InterPro" id="IPR045886">
    <property type="entry name" value="ThiF/MoeB/HesA"/>
</dbReference>
<dbReference type="InParanoid" id="W2RZN0"/>
<dbReference type="FunCoup" id="W2RZN0">
    <property type="interactions" value="16"/>
</dbReference>
<comment type="function">
    <text evidence="4">Regulatory subunit of the dimeric UBA3-ULA1 E1 enzyme.</text>
</comment>
<dbReference type="InterPro" id="IPR035985">
    <property type="entry name" value="Ubiquitin-activating_enz"/>
</dbReference>
<dbReference type="Gene3D" id="3.40.50.720">
    <property type="entry name" value="NAD(P)-binding Rossmann-like Domain"/>
    <property type="match status" value="2"/>
</dbReference>
<evidence type="ECO:0000256" key="1">
    <source>
        <dbReference type="ARBA" id="ARBA00005032"/>
    </source>
</evidence>
<dbReference type="PIRSF" id="PIRSF039099">
    <property type="entry name" value="APP-BP1"/>
    <property type="match status" value="1"/>
</dbReference>
<evidence type="ECO:0000256" key="2">
    <source>
        <dbReference type="ARBA" id="ARBA00006868"/>
    </source>
</evidence>
<dbReference type="InterPro" id="IPR000594">
    <property type="entry name" value="ThiF_NAD_FAD-bd"/>
</dbReference>
<keyword evidence="8" id="KW-1185">Reference proteome</keyword>
<dbReference type="GO" id="GO:0019781">
    <property type="term" value="F:NEDD8 activating enzyme activity"/>
    <property type="evidence" value="ECO:0007669"/>
    <property type="project" value="UniProtKB-UniRule"/>
</dbReference>
<dbReference type="STRING" id="1220924.W2RZN0"/>
<comment type="similarity">
    <text evidence="2 4">Belongs to the ubiquitin-activating E1 family. ULA1 subfamily.</text>
</comment>
<proteinExistence type="inferred from homology"/>
<dbReference type="PANTHER" id="PTHR10953:SF29">
    <property type="entry name" value="NEDD8-ACTIVATING ENZYME E1 REGULATORY SUBUNIT"/>
    <property type="match status" value="1"/>
</dbReference>
<reference evidence="7 8" key="1">
    <citation type="submission" date="2013-03" db="EMBL/GenBank/DDBJ databases">
        <title>The Genome Sequence of Phialophora europaea CBS 101466.</title>
        <authorList>
            <consortium name="The Broad Institute Genomics Platform"/>
            <person name="Cuomo C."/>
            <person name="de Hoog S."/>
            <person name="Gorbushina A."/>
            <person name="Walker B."/>
            <person name="Young S.K."/>
            <person name="Zeng Q."/>
            <person name="Gargeya S."/>
            <person name="Fitzgerald M."/>
            <person name="Haas B."/>
            <person name="Abouelleil A."/>
            <person name="Allen A.W."/>
            <person name="Alvarado L."/>
            <person name="Arachchi H.M."/>
            <person name="Berlin A.M."/>
            <person name="Chapman S.B."/>
            <person name="Gainer-Dewar J."/>
            <person name="Goldberg J."/>
            <person name="Griggs A."/>
            <person name="Gujja S."/>
            <person name="Hansen M."/>
            <person name="Howarth C."/>
            <person name="Imamovic A."/>
            <person name="Ireland A."/>
            <person name="Larimer J."/>
            <person name="McCowan C."/>
            <person name="Murphy C."/>
            <person name="Pearson M."/>
            <person name="Poon T.W."/>
            <person name="Priest M."/>
            <person name="Roberts A."/>
            <person name="Saif S."/>
            <person name="Shea T."/>
            <person name="Sisk P."/>
            <person name="Sykes S."/>
            <person name="Wortman J."/>
            <person name="Nusbaum C."/>
            <person name="Birren B."/>
        </authorList>
    </citation>
    <scope>NUCLEOTIDE SEQUENCE [LARGE SCALE GENOMIC DNA]</scope>
    <source>
        <strain evidence="7 8">CBS 101466</strain>
    </source>
</reference>
<dbReference type="GeneID" id="19971155"/>
<sequence>MASETAPREFTPPPIQAPSAKEKKYDRQLRLWAASGQRALEDSHVLLVVGEDTNGSNSSVAGAETLKNLILPGIGSFTIADAATVQDADLGINFFLEPESLKESRAKETARLLQELNPDVTGHSISEPLSEWLPRPDSLKPYNLIILCGPVAQDILQRFCNYASSASIPLIYIQSAGFYSSFSIQLPPEFPIVDTHPDPDSTQDLRLLKPWPELKQTVEKLGNIKDMSDHDHGHIPYLLLLLYYLEEWRSTHDGQLPSTFQDKTAFRELVSSHSRRDNPEGGEENFDEAAAAVLKSISDPPIGSGCKDMFKMESCEKVTASSPNFWLIANALRTFFNVHGELPLPGSVPDMKATSDGYIRLQNIYKSKARADVAEVTATVRELEDSLSRSSLVEVSEIESFCKNASHVRVLTNPSNLAVPSLRFMSKDVKTVASLRNAAEMDWENMLPIFVALNHEHLDAANLFEDEEKKEAIERCVAELMRAQGGEMHNISSVTGGMVAQEAIKLLTRQYVPVDSVSVFDGIRSKVQVFKI</sequence>
<feature type="region of interest" description="Disordered" evidence="5">
    <location>
        <begin position="1"/>
        <end position="22"/>
    </location>
</feature>
<evidence type="ECO:0000256" key="5">
    <source>
        <dbReference type="SAM" id="MobiDB-lite"/>
    </source>
</evidence>
<dbReference type="HOGENOM" id="CLU_019618_1_0_1"/>
<keyword evidence="3 4" id="KW-0833">Ubl conjugation pathway</keyword>
<evidence type="ECO:0000256" key="3">
    <source>
        <dbReference type="ARBA" id="ARBA00022786"/>
    </source>
</evidence>
<dbReference type="RefSeq" id="XP_008716386.1">
    <property type="nucleotide sequence ID" value="XM_008718164.1"/>
</dbReference>
<comment type="pathway">
    <text evidence="1 4">Protein modification; protein neddylation.</text>
</comment>
<evidence type="ECO:0000313" key="7">
    <source>
        <dbReference type="EMBL" id="ETN41877.1"/>
    </source>
</evidence>
<evidence type="ECO:0000256" key="4">
    <source>
        <dbReference type="PIRNR" id="PIRNR039099"/>
    </source>
</evidence>
<dbReference type="eggNOG" id="KOG2016">
    <property type="taxonomic scope" value="Eukaryota"/>
</dbReference>
<dbReference type="AlphaFoldDB" id="W2RZN0"/>
<dbReference type="SUPFAM" id="SSF69572">
    <property type="entry name" value="Activating enzymes of the ubiquitin-like proteins"/>
    <property type="match status" value="1"/>
</dbReference>
<dbReference type="InterPro" id="IPR030667">
    <property type="entry name" value="APP-BP1"/>
</dbReference>
<dbReference type="Pfam" id="PF00899">
    <property type="entry name" value="ThiF"/>
    <property type="match status" value="1"/>
</dbReference>
<dbReference type="UniPathway" id="UPA00885"/>
<feature type="domain" description="THIF-type NAD/FAD binding fold" evidence="6">
    <location>
        <begin position="25"/>
        <end position="531"/>
    </location>
</feature>
<dbReference type="GO" id="GO:0045116">
    <property type="term" value="P:protein neddylation"/>
    <property type="evidence" value="ECO:0007669"/>
    <property type="project" value="UniProtKB-UniRule"/>
</dbReference>
<evidence type="ECO:0000259" key="6">
    <source>
        <dbReference type="Pfam" id="PF00899"/>
    </source>
</evidence>
<gene>
    <name evidence="7" type="ORF">HMPREF1541_03816</name>
</gene>
<evidence type="ECO:0000313" key="8">
    <source>
        <dbReference type="Proteomes" id="UP000030752"/>
    </source>
</evidence>
<organism evidence="7 8">
    <name type="scientific">Cyphellophora europaea (strain CBS 101466)</name>
    <name type="common">Phialophora europaea</name>
    <dbReference type="NCBI Taxonomy" id="1220924"/>
    <lineage>
        <taxon>Eukaryota</taxon>
        <taxon>Fungi</taxon>
        <taxon>Dikarya</taxon>
        <taxon>Ascomycota</taxon>
        <taxon>Pezizomycotina</taxon>
        <taxon>Eurotiomycetes</taxon>
        <taxon>Chaetothyriomycetidae</taxon>
        <taxon>Chaetothyriales</taxon>
        <taxon>Cyphellophoraceae</taxon>
        <taxon>Cyphellophora</taxon>
    </lineage>
</organism>
<name>W2RZN0_CYPE1</name>
<dbReference type="PANTHER" id="PTHR10953">
    <property type="entry name" value="UBIQUITIN-ACTIVATING ENZYME E1"/>
    <property type="match status" value="1"/>
</dbReference>
<dbReference type="Proteomes" id="UP000030752">
    <property type="component" value="Unassembled WGS sequence"/>
</dbReference>
<accession>W2RZN0</accession>